<keyword evidence="2" id="KW-0963">Cytoplasm</keyword>
<keyword evidence="3" id="KW-0206">Cytoskeleton</keyword>
<organism evidence="9 10">
    <name type="scientific">Cotesia congregata</name>
    <name type="common">Parasitoid wasp</name>
    <name type="synonym">Apanteles congregatus</name>
    <dbReference type="NCBI Taxonomy" id="51543"/>
    <lineage>
        <taxon>Eukaryota</taxon>
        <taxon>Metazoa</taxon>
        <taxon>Ecdysozoa</taxon>
        <taxon>Arthropoda</taxon>
        <taxon>Hexapoda</taxon>
        <taxon>Insecta</taxon>
        <taxon>Pterygota</taxon>
        <taxon>Neoptera</taxon>
        <taxon>Endopterygota</taxon>
        <taxon>Hymenoptera</taxon>
        <taxon>Apocrita</taxon>
        <taxon>Ichneumonoidea</taxon>
        <taxon>Braconidae</taxon>
        <taxon>Microgastrinae</taxon>
        <taxon>Cotesia</taxon>
    </lineage>
</organism>
<keyword evidence="4" id="KW-0966">Cell projection</keyword>
<name>A0A8J2HD62_COTCN</name>
<keyword evidence="10" id="KW-1185">Reference proteome</keyword>
<keyword evidence="7" id="KW-0175">Coiled coil</keyword>
<evidence type="ECO:0000256" key="2">
    <source>
        <dbReference type="ARBA" id="ARBA00022490"/>
    </source>
</evidence>
<dbReference type="GO" id="GO:0005930">
    <property type="term" value="C:axoneme"/>
    <property type="evidence" value="ECO:0007669"/>
    <property type="project" value="UniProtKB-SubCell"/>
</dbReference>
<comment type="caution">
    <text evidence="9">The sequence shown here is derived from an EMBL/GenBank/DDBJ whole genome shotgun (WGS) entry which is preliminary data.</text>
</comment>
<accession>A0A8J2HD62</accession>
<reference evidence="9" key="1">
    <citation type="submission" date="2021-04" db="EMBL/GenBank/DDBJ databases">
        <authorList>
            <person name="Chebbi M.A.C M."/>
        </authorList>
    </citation>
    <scope>NUCLEOTIDE SEQUENCE</scope>
</reference>
<evidence type="ECO:0000256" key="5">
    <source>
        <dbReference type="ARBA" id="ARBA00029468"/>
    </source>
</evidence>
<evidence type="ECO:0000313" key="9">
    <source>
        <dbReference type="EMBL" id="CAG5093730.1"/>
    </source>
</evidence>
<evidence type="ECO:0000256" key="3">
    <source>
        <dbReference type="ARBA" id="ARBA00023212"/>
    </source>
</evidence>
<dbReference type="PANTHER" id="PTHR22455">
    <property type="entry name" value="CILIA- AND FLAGELLA-ASSOCIATED PROTEIN 91"/>
    <property type="match status" value="1"/>
</dbReference>
<dbReference type="AlphaFoldDB" id="A0A8J2HD62"/>
<gene>
    <name evidence="9" type="ORF">HICCMSTLAB_LOCUS7056</name>
</gene>
<dbReference type="InterPro" id="IPR026720">
    <property type="entry name" value="CFAP91"/>
</dbReference>
<evidence type="ECO:0000256" key="4">
    <source>
        <dbReference type="ARBA" id="ARBA00023273"/>
    </source>
</evidence>
<evidence type="ECO:0000313" key="10">
    <source>
        <dbReference type="Proteomes" id="UP000786811"/>
    </source>
</evidence>
<evidence type="ECO:0000256" key="7">
    <source>
        <dbReference type="SAM" id="Coils"/>
    </source>
</evidence>
<dbReference type="Pfam" id="PF14738">
    <property type="entry name" value="CFAP91"/>
    <property type="match status" value="1"/>
</dbReference>
<sequence>MPNVRVFDYDSRVMTARNLLSKGTQTDYRDSETQTIPWEPPYKLALGSKEPEVLGLENLSWGSGLPVGTDELKIIKRMRVKKSWESLLPPLDCKVNVQTHKAIITMIDRDEWSFRDKELEMMMDERLEWINKVIKTNNYQRKKKIIQRFEKVGKYLTQLRNKRINEIKHELNREIRKISAKNRNKNSKFIKNPGGKTTDLKDECLFRFKLDDESFYDSLLNRKTLQDKKDPMSYLTRVNHINQLSDKKTDELCLRETRWTDDMLKNLHIDLKNIRLNTASKLIL</sequence>
<feature type="coiled-coil region" evidence="7">
    <location>
        <begin position="161"/>
        <end position="188"/>
    </location>
</feature>
<dbReference type="InterPro" id="IPR032840">
    <property type="entry name" value="CFAP91_dom"/>
</dbReference>
<keyword evidence="9" id="KW-0969">Cilium</keyword>
<keyword evidence="9" id="KW-0282">Flagellum</keyword>
<protein>
    <recommendedName>
        <fullName evidence="6">Cilia- and flagella-associated protein 91</fullName>
    </recommendedName>
</protein>
<evidence type="ECO:0000259" key="8">
    <source>
        <dbReference type="Pfam" id="PF14738"/>
    </source>
</evidence>
<dbReference type="OrthoDB" id="567787at2759"/>
<comment type="similarity">
    <text evidence="5">Belongs to the CFAP91 family.</text>
</comment>
<proteinExistence type="inferred from homology"/>
<dbReference type="PANTHER" id="PTHR22455:SF10">
    <property type="entry name" value="CILIA- AND FLAGELLA-ASSOCIATED PROTEIN 91"/>
    <property type="match status" value="1"/>
</dbReference>
<comment type="subcellular location">
    <subcellularLocation>
        <location evidence="1">Cytoplasm</location>
        <location evidence="1">Cytoskeleton</location>
        <location evidence="1">Cilium axoneme</location>
    </subcellularLocation>
</comment>
<dbReference type="Proteomes" id="UP000786811">
    <property type="component" value="Unassembled WGS sequence"/>
</dbReference>
<evidence type="ECO:0000256" key="6">
    <source>
        <dbReference type="ARBA" id="ARBA00029555"/>
    </source>
</evidence>
<feature type="domain" description="CFAP91" evidence="8">
    <location>
        <begin position="24"/>
        <end position="177"/>
    </location>
</feature>
<evidence type="ECO:0000256" key="1">
    <source>
        <dbReference type="ARBA" id="ARBA00004430"/>
    </source>
</evidence>
<dbReference type="EMBL" id="CAJNRD030001120">
    <property type="protein sequence ID" value="CAG5093730.1"/>
    <property type="molecule type" value="Genomic_DNA"/>
</dbReference>